<accession>A0A4Q9N7T8</accession>
<keyword evidence="1" id="KW-0812">Transmembrane</keyword>
<sequence length="186" mass="21061">ALIGYDHLLSVSQELRLFWKGSINVASILFFTNRYLALFYYVGLAYYRHLSLPSPVQNYISLATRYLQYLPWAAVFSALRVYALSRKHWGLSGVTFFSLVLALPLNYYVTATTPTVLSLIVVITGGQIIGDAIAMGITWKATYHARRESSLSFLTKVMFRNGKFTFFSTCDSILTNDIDIGTVYFM</sequence>
<protein>
    <recommendedName>
        <fullName evidence="2">DUF6533 domain-containing protein</fullName>
    </recommendedName>
</protein>
<reference evidence="3" key="1">
    <citation type="submission" date="2019-01" db="EMBL/GenBank/DDBJ databases">
        <title>Draft genome sequences of three monokaryotic isolates of the white-rot basidiomycete fungus Dichomitus squalens.</title>
        <authorList>
            <consortium name="DOE Joint Genome Institute"/>
            <person name="Lopez S.C."/>
            <person name="Andreopoulos B."/>
            <person name="Pangilinan J."/>
            <person name="Lipzen A."/>
            <person name="Riley R."/>
            <person name="Ahrendt S."/>
            <person name="Ng V."/>
            <person name="Barry K."/>
            <person name="Daum C."/>
            <person name="Grigoriev I.V."/>
            <person name="Hilden K.S."/>
            <person name="Makela M.R."/>
            <person name="de Vries R.P."/>
        </authorList>
    </citation>
    <scope>NUCLEOTIDE SEQUENCE [LARGE SCALE GENOMIC DNA]</scope>
    <source>
        <strain evidence="3">OM18370.1</strain>
    </source>
</reference>
<dbReference type="OrthoDB" id="2753012at2759"/>
<organism evidence="3">
    <name type="scientific">Dichomitus squalens</name>
    <dbReference type="NCBI Taxonomy" id="114155"/>
    <lineage>
        <taxon>Eukaryota</taxon>
        <taxon>Fungi</taxon>
        <taxon>Dikarya</taxon>
        <taxon>Basidiomycota</taxon>
        <taxon>Agaricomycotina</taxon>
        <taxon>Agaricomycetes</taxon>
        <taxon>Polyporales</taxon>
        <taxon>Polyporaceae</taxon>
        <taxon>Dichomitus</taxon>
    </lineage>
</organism>
<dbReference type="Proteomes" id="UP000292957">
    <property type="component" value="Unassembled WGS sequence"/>
</dbReference>
<evidence type="ECO:0000313" key="3">
    <source>
        <dbReference type="EMBL" id="TBU35432.1"/>
    </source>
</evidence>
<dbReference type="Pfam" id="PF20151">
    <property type="entry name" value="DUF6533"/>
    <property type="match status" value="1"/>
</dbReference>
<dbReference type="InterPro" id="IPR045340">
    <property type="entry name" value="DUF6533"/>
</dbReference>
<gene>
    <name evidence="3" type="ORF">BD311DRAFT_647831</name>
</gene>
<proteinExistence type="predicted"/>
<evidence type="ECO:0000256" key="1">
    <source>
        <dbReference type="SAM" id="Phobius"/>
    </source>
</evidence>
<feature type="transmembrane region" description="Helical" evidence="1">
    <location>
        <begin position="23"/>
        <end position="46"/>
    </location>
</feature>
<feature type="transmembrane region" description="Helical" evidence="1">
    <location>
        <begin position="115"/>
        <end position="139"/>
    </location>
</feature>
<feature type="domain" description="DUF6533" evidence="2">
    <location>
        <begin position="1"/>
        <end position="39"/>
    </location>
</feature>
<keyword evidence="1" id="KW-1133">Transmembrane helix</keyword>
<dbReference type="AlphaFoldDB" id="A0A4Q9N7T8"/>
<feature type="transmembrane region" description="Helical" evidence="1">
    <location>
        <begin position="90"/>
        <end position="109"/>
    </location>
</feature>
<name>A0A4Q9N7T8_9APHY</name>
<dbReference type="EMBL" id="ML143386">
    <property type="protein sequence ID" value="TBU35432.1"/>
    <property type="molecule type" value="Genomic_DNA"/>
</dbReference>
<keyword evidence="1" id="KW-0472">Membrane</keyword>
<feature type="transmembrane region" description="Helical" evidence="1">
    <location>
        <begin position="66"/>
        <end position="83"/>
    </location>
</feature>
<feature type="non-terminal residue" evidence="3">
    <location>
        <position position="1"/>
    </location>
</feature>
<evidence type="ECO:0000259" key="2">
    <source>
        <dbReference type="Pfam" id="PF20151"/>
    </source>
</evidence>